<protein>
    <recommendedName>
        <fullName evidence="2">Transglycosylase SLT domain-containing protein</fullName>
    </recommendedName>
</protein>
<keyword evidence="1" id="KW-0812">Transmembrane</keyword>
<feature type="transmembrane region" description="Helical" evidence="1">
    <location>
        <begin position="12"/>
        <end position="35"/>
    </location>
</feature>
<gene>
    <name evidence="3" type="ORF">A45J_1496</name>
</gene>
<dbReference type="InterPro" id="IPR008258">
    <property type="entry name" value="Transglycosylase_SLT_dom_1"/>
</dbReference>
<comment type="caution">
    <text evidence="3">The sequence shown here is derived from an EMBL/GenBank/DDBJ whole genome shotgun (WGS) entry which is preliminary data.</text>
</comment>
<reference evidence="3" key="1">
    <citation type="submission" date="2019-10" db="EMBL/GenBank/DDBJ databases">
        <title>Metagenomic sequencing of thiosulfate-disproportionating enrichment culture.</title>
        <authorList>
            <person name="Umezawa K."/>
            <person name="Kojima H."/>
            <person name="Fukui M."/>
        </authorList>
    </citation>
    <scope>NUCLEOTIDE SEQUENCE</scope>
    <source>
        <strain evidence="3">45J</strain>
    </source>
</reference>
<keyword evidence="1" id="KW-1133">Transmembrane helix</keyword>
<evidence type="ECO:0000313" key="3">
    <source>
        <dbReference type="EMBL" id="GER93740.1"/>
    </source>
</evidence>
<accession>A0A5J4L4E1</accession>
<evidence type="ECO:0000259" key="2">
    <source>
        <dbReference type="Pfam" id="PF01464"/>
    </source>
</evidence>
<organism evidence="3">
    <name type="scientific">hot springs metagenome</name>
    <dbReference type="NCBI Taxonomy" id="433727"/>
    <lineage>
        <taxon>unclassified sequences</taxon>
        <taxon>metagenomes</taxon>
        <taxon>ecological metagenomes</taxon>
    </lineage>
</organism>
<sequence>MVEHEVQNSKTGLRLNFAFSLQLVCLILLAAPYLLPDVATALSSETNFCFEEVGKEYGINPVLLKSIAQIESNLNPEAINKNQNGSIDIGLMQINSFWVKTLRLDPSKLISDPCYNTTIGAKVLKQCIDRYGYTWEAVGCYNATSTAKKIKYSWKIYKALSIEHQASTGGRKMYDSQHTAVNTQTSLLYFKVRDKATNHEIEMEGQ</sequence>
<dbReference type="CDD" id="cd13400">
    <property type="entry name" value="LT_IagB-like"/>
    <property type="match status" value="1"/>
</dbReference>
<feature type="domain" description="Transglycosylase SLT" evidence="2">
    <location>
        <begin position="49"/>
        <end position="147"/>
    </location>
</feature>
<name>A0A5J4L4E1_9ZZZZ</name>
<keyword evidence="1" id="KW-0472">Membrane</keyword>
<dbReference type="Gene3D" id="1.10.530.10">
    <property type="match status" value="1"/>
</dbReference>
<dbReference type="EMBL" id="BLAB01000001">
    <property type="protein sequence ID" value="GER93740.1"/>
    <property type="molecule type" value="Genomic_DNA"/>
</dbReference>
<proteinExistence type="predicted"/>
<dbReference type="SUPFAM" id="SSF53955">
    <property type="entry name" value="Lysozyme-like"/>
    <property type="match status" value="1"/>
</dbReference>
<dbReference type="InterPro" id="IPR023346">
    <property type="entry name" value="Lysozyme-like_dom_sf"/>
</dbReference>
<evidence type="ECO:0000256" key="1">
    <source>
        <dbReference type="SAM" id="Phobius"/>
    </source>
</evidence>
<dbReference type="Pfam" id="PF01464">
    <property type="entry name" value="SLT"/>
    <property type="match status" value="1"/>
</dbReference>
<dbReference type="AlphaFoldDB" id="A0A5J4L4E1"/>